<feature type="compositionally biased region" description="Low complexity" evidence="1">
    <location>
        <begin position="113"/>
        <end position="122"/>
    </location>
</feature>
<feature type="non-terminal residue" evidence="2">
    <location>
        <position position="150"/>
    </location>
</feature>
<dbReference type="EMBL" id="MU006590">
    <property type="protein sequence ID" value="KAF2744268.1"/>
    <property type="molecule type" value="Genomic_DNA"/>
</dbReference>
<accession>A0A6A6V161</accession>
<feature type="region of interest" description="Disordered" evidence="1">
    <location>
        <begin position="55"/>
        <end position="150"/>
    </location>
</feature>
<dbReference type="AlphaFoldDB" id="A0A6A6V161"/>
<feature type="compositionally biased region" description="Polar residues" evidence="1">
    <location>
        <begin position="123"/>
        <end position="132"/>
    </location>
</feature>
<proteinExistence type="predicted"/>
<gene>
    <name evidence="2" type="ORF">M011DRAFT_489117</name>
</gene>
<evidence type="ECO:0000256" key="1">
    <source>
        <dbReference type="SAM" id="MobiDB-lite"/>
    </source>
</evidence>
<reference evidence="2" key="1">
    <citation type="journal article" date="2020" name="Stud. Mycol.">
        <title>101 Dothideomycetes genomes: a test case for predicting lifestyles and emergence of pathogens.</title>
        <authorList>
            <person name="Haridas S."/>
            <person name="Albert R."/>
            <person name="Binder M."/>
            <person name="Bloem J."/>
            <person name="Labutti K."/>
            <person name="Salamov A."/>
            <person name="Andreopoulos B."/>
            <person name="Baker S."/>
            <person name="Barry K."/>
            <person name="Bills G."/>
            <person name="Bluhm B."/>
            <person name="Cannon C."/>
            <person name="Castanera R."/>
            <person name="Culley D."/>
            <person name="Daum C."/>
            <person name="Ezra D."/>
            <person name="Gonzalez J."/>
            <person name="Henrissat B."/>
            <person name="Kuo A."/>
            <person name="Liang C."/>
            <person name="Lipzen A."/>
            <person name="Lutzoni F."/>
            <person name="Magnuson J."/>
            <person name="Mondo S."/>
            <person name="Nolan M."/>
            <person name="Ohm R."/>
            <person name="Pangilinan J."/>
            <person name="Park H.-J."/>
            <person name="Ramirez L."/>
            <person name="Alfaro M."/>
            <person name="Sun H."/>
            <person name="Tritt A."/>
            <person name="Yoshinaga Y."/>
            <person name="Zwiers L.-H."/>
            <person name="Turgeon B."/>
            <person name="Goodwin S."/>
            <person name="Spatafora J."/>
            <person name="Crous P."/>
            <person name="Grigoriev I."/>
        </authorList>
    </citation>
    <scope>NUCLEOTIDE SEQUENCE</scope>
    <source>
        <strain evidence="2">CBS 119925</strain>
    </source>
</reference>
<keyword evidence="3" id="KW-1185">Reference proteome</keyword>
<organism evidence="2 3">
    <name type="scientific">Sporormia fimetaria CBS 119925</name>
    <dbReference type="NCBI Taxonomy" id="1340428"/>
    <lineage>
        <taxon>Eukaryota</taxon>
        <taxon>Fungi</taxon>
        <taxon>Dikarya</taxon>
        <taxon>Ascomycota</taxon>
        <taxon>Pezizomycotina</taxon>
        <taxon>Dothideomycetes</taxon>
        <taxon>Pleosporomycetidae</taxon>
        <taxon>Pleosporales</taxon>
        <taxon>Sporormiaceae</taxon>
        <taxon>Sporormia</taxon>
    </lineage>
</organism>
<feature type="region of interest" description="Disordered" evidence="1">
    <location>
        <begin position="1"/>
        <end position="29"/>
    </location>
</feature>
<dbReference type="Proteomes" id="UP000799440">
    <property type="component" value="Unassembled WGS sequence"/>
</dbReference>
<evidence type="ECO:0000313" key="2">
    <source>
        <dbReference type="EMBL" id="KAF2744268.1"/>
    </source>
</evidence>
<sequence>MSLQNRTPVNLQDAPARPTTPTGKVISGGNRLKSMTAALNPYPANSIPNSFRPVNCRASVPRPTPPWGPTSAHERFPDGNSTPAYPSPTQVSTSPTSPMGTTSARARTSRPVSSTSTMTASTVLNTLTTGLSTPHPVDEERSQQPPAMKP</sequence>
<protein>
    <submittedName>
        <fullName evidence="2">Uncharacterized protein</fullName>
    </submittedName>
</protein>
<feature type="compositionally biased region" description="Low complexity" evidence="1">
    <location>
        <begin position="87"/>
        <end position="103"/>
    </location>
</feature>
<name>A0A6A6V161_9PLEO</name>
<evidence type="ECO:0000313" key="3">
    <source>
        <dbReference type="Proteomes" id="UP000799440"/>
    </source>
</evidence>
<feature type="compositionally biased region" description="Polar residues" evidence="1">
    <location>
        <begin position="1"/>
        <end position="10"/>
    </location>
</feature>